<sequence length="348" mass="38174">MSGPLTHIDLDTVHQFSAGIGTYASARLVTLSDGRERGVRVIEMRSGGGVEIDVAVDRSGDIGRFSFNGQTLSWHPSTGLTAPGLMDQEGDNGQGFLRGFGGFLNTCGLDHIRQPDSDKGVTSNQGQIDQVHYPLHGKGTFQPGVIRGYGLVDDVDVPYVFCEVEFCQGMSFVSALRLRRRIEMPVGAQHFTIRDTVRNIGSTPATHMLLYHFNLGFPLISPGTEIDLGGDPCIWRSHEHAPTAPFLSPDPRAINAISVFDHGSDKGRVTVTNRLDGMALQLEYPSAQLPYCQVLRMTAPGIYGLGIEPCTTAARSRQEARDRQEMIILHPNEQRHYCLRVALTENET</sequence>
<evidence type="ECO:0000313" key="2">
    <source>
        <dbReference type="Proteomes" id="UP000220836"/>
    </source>
</evidence>
<dbReference type="Pfam" id="PF14486">
    <property type="entry name" value="DUF4432"/>
    <property type="match status" value="1"/>
</dbReference>
<evidence type="ECO:0000313" key="1">
    <source>
        <dbReference type="EMBL" id="SMX45773.1"/>
    </source>
</evidence>
<dbReference type="InterPro" id="IPR027839">
    <property type="entry name" value="DUF4432"/>
</dbReference>
<dbReference type="Proteomes" id="UP000220836">
    <property type="component" value="Unassembled WGS sequence"/>
</dbReference>
<evidence type="ECO:0008006" key="3">
    <source>
        <dbReference type="Google" id="ProtNLM"/>
    </source>
</evidence>
<dbReference type="EMBL" id="FXYH01000012">
    <property type="protein sequence ID" value="SMX45773.1"/>
    <property type="molecule type" value="Genomic_DNA"/>
</dbReference>
<protein>
    <recommendedName>
        <fullName evidence="3">Aldose 1-epimerase</fullName>
    </recommendedName>
</protein>
<proteinExistence type="predicted"/>
<keyword evidence="2" id="KW-1185">Reference proteome</keyword>
<accession>A0A238KSG9</accession>
<dbReference type="RefSeq" id="WP_097805592.1">
    <property type="nucleotide sequence ID" value="NZ_FXYH01000012.1"/>
</dbReference>
<reference evidence="1 2" key="1">
    <citation type="submission" date="2017-05" db="EMBL/GenBank/DDBJ databases">
        <authorList>
            <person name="Song R."/>
            <person name="Chenine A.L."/>
            <person name="Ruprecht R.M."/>
        </authorList>
    </citation>
    <scope>NUCLEOTIDE SEQUENCE [LARGE SCALE GENOMIC DNA]</scope>
    <source>
        <strain evidence="1 2">CECT 8663</strain>
    </source>
</reference>
<dbReference type="OrthoDB" id="9791280at2"/>
<dbReference type="AlphaFoldDB" id="A0A238KSG9"/>
<organism evidence="1 2">
    <name type="scientific">Pelagimonas varians</name>
    <dbReference type="NCBI Taxonomy" id="696760"/>
    <lineage>
        <taxon>Bacteria</taxon>
        <taxon>Pseudomonadati</taxon>
        <taxon>Pseudomonadota</taxon>
        <taxon>Alphaproteobacteria</taxon>
        <taxon>Rhodobacterales</taxon>
        <taxon>Roseobacteraceae</taxon>
        <taxon>Pelagimonas</taxon>
    </lineage>
</organism>
<dbReference type="Gene3D" id="2.70.98.10">
    <property type="match status" value="1"/>
</dbReference>
<name>A0A238KSG9_9RHOB</name>
<dbReference type="InterPro" id="IPR014718">
    <property type="entry name" value="GH-type_carb-bd"/>
</dbReference>
<gene>
    <name evidence="1" type="ORF">PEV8663_03110</name>
</gene>
<dbReference type="GO" id="GO:0030246">
    <property type="term" value="F:carbohydrate binding"/>
    <property type="evidence" value="ECO:0007669"/>
    <property type="project" value="InterPro"/>
</dbReference>